<name>A0ABT9WT89_9BACI</name>
<dbReference type="EMBL" id="JAUSTT010000011">
    <property type="protein sequence ID" value="MDQ0176329.1"/>
    <property type="molecule type" value="Genomic_DNA"/>
</dbReference>
<accession>A0ABT9WT89</accession>
<organism evidence="1 2">
    <name type="scientific">Bacillus chungangensis</name>
    <dbReference type="NCBI Taxonomy" id="587633"/>
    <lineage>
        <taxon>Bacteria</taxon>
        <taxon>Bacillati</taxon>
        <taxon>Bacillota</taxon>
        <taxon>Bacilli</taxon>
        <taxon>Bacillales</taxon>
        <taxon>Bacillaceae</taxon>
        <taxon>Bacillus</taxon>
    </lineage>
</organism>
<evidence type="ECO:0000313" key="1">
    <source>
        <dbReference type="EMBL" id="MDQ0176329.1"/>
    </source>
</evidence>
<evidence type="ECO:0000313" key="2">
    <source>
        <dbReference type="Proteomes" id="UP001223586"/>
    </source>
</evidence>
<comment type="caution">
    <text evidence="1">The sequence shown here is derived from an EMBL/GenBank/DDBJ whole genome shotgun (WGS) entry which is preliminary data.</text>
</comment>
<dbReference type="Proteomes" id="UP001223586">
    <property type="component" value="Unassembled WGS sequence"/>
</dbReference>
<proteinExistence type="predicted"/>
<protein>
    <submittedName>
        <fullName evidence="1">Uncharacterized protein</fullName>
    </submittedName>
</protein>
<reference evidence="1 2" key="1">
    <citation type="submission" date="2023-07" db="EMBL/GenBank/DDBJ databases">
        <title>Genomic Encyclopedia of Type Strains, Phase IV (KMG-IV): sequencing the most valuable type-strain genomes for metagenomic binning, comparative biology and taxonomic classification.</title>
        <authorList>
            <person name="Goeker M."/>
        </authorList>
    </citation>
    <scope>NUCLEOTIDE SEQUENCE [LARGE SCALE GENOMIC DNA]</scope>
    <source>
        <strain evidence="1 2">DSM 23837</strain>
    </source>
</reference>
<keyword evidence="2" id="KW-1185">Reference proteome</keyword>
<gene>
    <name evidence="1" type="ORF">J2S08_002166</name>
</gene>
<sequence>MGAEILKTSMRLIMKSHKYEEDCEVFLEVFSPYTNTNCSEET</sequence>